<dbReference type="EMBL" id="CP003362">
    <property type="protein sequence ID" value="AGB49171.1"/>
    <property type="molecule type" value="Genomic_DNA"/>
</dbReference>
<dbReference type="KEGG" id="mhz:Metho_0929"/>
<dbReference type="AlphaFoldDB" id="L0KVL1"/>
<evidence type="ECO:0000259" key="3">
    <source>
        <dbReference type="Pfam" id="PF13192"/>
    </source>
</evidence>
<keyword evidence="2" id="KW-0249">Electron transport</keyword>
<evidence type="ECO:0000256" key="2">
    <source>
        <dbReference type="ARBA" id="ARBA00022982"/>
    </source>
</evidence>
<reference evidence="5" key="1">
    <citation type="submission" date="2012-02" db="EMBL/GenBank/DDBJ databases">
        <title>Complete sequence of chromosome of Methanomethylovorans hollandica DSM 15978.</title>
        <authorList>
            <person name="Lucas S."/>
            <person name="Copeland A."/>
            <person name="Lapidus A."/>
            <person name="Glavina del Rio T."/>
            <person name="Dalin E."/>
            <person name="Tice H."/>
            <person name="Bruce D."/>
            <person name="Goodwin L."/>
            <person name="Pitluck S."/>
            <person name="Peters L."/>
            <person name="Mikhailova N."/>
            <person name="Held B."/>
            <person name="Kyrpides N."/>
            <person name="Mavromatis K."/>
            <person name="Ivanova N."/>
            <person name="Brettin T."/>
            <person name="Detter J.C."/>
            <person name="Han C."/>
            <person name="Larimer F."/>
            <person name="Land M."/>
            <person name="Hauser L."/>
            <person name="Markowitz V."/>
            <person name="Cheng J.-F."/>
            <person name="Hugenholtz P."/>
            <person name="Woyke T."/>
            <person name="Wu D."/>
            <person name="Spring S."/>
            <person name="Schroeder M."/>
            <person name="Brambilla E."/>
            <person name="Klenk H.-P."/>
            <person name="Eisen J.A."/>
        </authorList>
    </citation>
    <scope>NUCLEOTIDE SEQUENCE [LARGE SCALE GENOMIC DNA]</scope>
    <source>
        <strain evidence="5">DSM 15978 / NBRC 107637 / DMS1</strain>
    </source>
</reference>
<comment type="similarity">
    <text evidence="1">Belongs to the glutaredoxin family.</text>
</comment>
<dbReference type="Proteomes" id="UP000010866">
    <property type="component" value="Chromosome"/>
</dbReference>
<evidence type="ECO:0000313" key="5">
    <source>
        <dbReference type="Proteomes" id="UP000010866"/>
    </source>
</evidence>
<dbReference type="STRING" id="867904.Metho_0929"/>
<gene>
    <name evidence="4" type="ordered locus">Metho_0929</name>
</gene>
<name>L0KVL1_METHD</name>
<dbReference type="PROSITE" id="PS51354">
    <property type="entry name" value="GLUTAREDOXIN_2"/>
    <property type="match status" value="1"/>
</dbReference>
<dbReference type="HOGENOM" id="CLU_090389_20_3_2"/>
<evidence type="ECO:0000313" key="4">
    <source>
        <dbReference type="EMBL" id="AGB49171.1"/>
    </source>
</evidence>
<dbReference type="Pfam" id="PF13192">
    <property type="entry name" value="Thioredoxin_3"/>
    <property type="match status" value="1"/>
</dbReference>
<feature type="domain" description="Thioredoxin-like fold" evidence="3">
    <location>
        <begin position="3"/>
        <end position="79"/>
    </location>
</feature>
<dbReference type="InterPro" id="IPR012336">
    <property type="entry name" value="Thioredoxin-like_fold"/>
</dbReference>
<dbReference type="OrthoDB" id="35385at2157"/>
<dbReference type="SUPFAM" id="SSF52833">
    <property type="entry name" value="Thioredoxin-like"/>
    <property type="match status" value="1"/>
</dbReference>
<keyword evidence="5" id="KW-1185">Reference proteome</keyword>
<dbReference type="Gene3D" id="3.40.30.10">
    <property type="entry name" value="Glutaredoxin"/>
    <property type="match status" value="1"/>
</dbReference>
<dbReference type="InterPro" id="IPR036249">
    <property type="entry name" value="Thioredoxin-like_sf"/>
</dbReference>
<dbReference type="RefSeq" id="WP_015324338.1">
    <property type="nucleotide sequence ID" value="NC_019977.1"/>
</dbReference>
<sequence length="83" mass="9564">MVKVTLVTAQWCHFCPTAKKLWRELKEKFNFEYAEVDYDSPEGEKLIEKFSIVSVPTTIIDDEIVFVGVPDKDKASKTLEKPI</sequence>
<accession>L0KVL1</accession>
<proteinExistence type="inferred from homology"/>
<keyword evidence="2" id="KW-0813">Transport</keyword>
<protein>
    <submittedName>
        <fullName evidence="4">Glutaredoxin-like protein</fullName>
    </submittedName>
</protein>
<evidence type="ECO:0000256" key="1">
    <source>
        <dbReference type="ARBA" id="ARBA00007787"/>
    </source>
</evidence>
<organism evidence="4 5">
    <name type="scientific">Methanomethylovorans hollandica (strain DSM 15978 / NBRC 107637 / DMS1)</name>
    <dbReference type="NCBI Taxonomy" id="867904"/>
    <lineage>
        <taxon>Archaea</taxon>
        <taxon>Methanobacteriati</taxon>
        <taxon>Methanobacteriota</taxon>
        <taxon>Stenosarchaea group</taxon>
        <taxon>Methanomicrobia</taxon>
        <taxon>Methanosarcinales</taxon>
        <taxon>Methanosarcinaceae</taxon>
        <taxon>Methanomethylovorans</taxon>
    </lineage>
</organism>
<dbReference type="GeneID" id="14406738"/>